<reference evidence="1" key="1">
    <citation type="submission" date="2015-02" db="EMBL/GenBank/DDBJ databases">
        <title>Genome Assembly of Bacillaceae bacterium MTCC 8252.</title>
        <authorList>
            <person name="Verma A."/>
            <person name="Khatri I."/>
            <person name="Mual P."/>
            <person name="Subramanian S."/>
            <person name="Krishnamurthi S."/>
        </authorList>
    </citation>
    <scope>NUCLEOTIDE SEQUENCE [LARGE SCALE GENOMIC DNA]</scope>
    <source>
        <strain evidence="1">MTCC 8252</strain>
    </source>
</reference>
<comment type="caution">
    <text evidence="1">The sequence shown here is derived from an EMBL/GenBank/DDBJ whole genome shotgun (WGS) entry which is preliminary data.</text>
</comment>
<name>A0A0F5HQR4_BACTR</name>
<sequence>MKVIIASTSEQEEKIVALVNRIKKDLLPRFFGRKELEQMYESGILDIKEEHFEQFGNLRDAFQVITSLQTIAAILETKNPDRLPMTYQEMFEKNTMILQEFGIQFPFFFSHFTNKRNVASLWEHEAPVHTYLM</sequence>
<gene>
    <name evidence="1" type="ORF">QY95_01482</name>
</gene>
<dbReference type="OrthoDB" id="2966549at2"/>
<dbReference type="EMBL" id="JWIR02000029">
    <property type="protein sequence ID" value="KKB40487.1"/>
    <property type="molecule type" value="Genomic_DNA"/>
</dbReference>
<evidence type="ECO:0000313" key="1">
    <source>
        <dbReference type="EMBL" id="KKB40487.1"/>
    </source>
</evidence>
<evidence type="ECO:0000313" key="2">
    <source>
        <dbReference type="Proteomes" id="UP000031563"/>
    </source>
</evidence>
<dbReference type="Proteomes" id="UP000031563">
    <property type="component" value="Unassembled WGS sequence"/>
</dbReference>
<evidence type="ECO:0008006" key="3">
    <source>
        <dbReference type="Google" id="ProtNLM"/>
    </source>
</evidence>
<proteinExistence type="predicted"/>
<keyword evidence="2" id="KW-1185">Reference proteome</keyword>
<dbReference type="InterPro" id="IPR020355">
    <property type="entry name" value="Uncharacterised_YhcU"/>
</dbReference>
<accession>A0A0F5HQR4</accession>
<dbReference type="Pfam" id="PF17326">
    <property type="entry name" value="DUF5365"/>
    <property type="match status" value="1"/>
</dbReference>
<dbReference type="AlphaFoldDB" id="A0A0F5HQR4"/>
<protein>
    <recommendedName>
        <fullName evidence="3">YhcU family protein</fullName>
    </recommendedName>
</protein>
<accession>A0A0F5I5Q3</accession>
<organism evidence="1 2">
    <name type="scientific">Bacillus thermotolerans</name>
    <name type="common">Quasibacillus thermotolerans</name>
    <dbReference type="NCBI Taxonomy" id="1221996"/>
    <lineage>
        <taxon>Bacteria</taxon>
        <taxon>Bacillati</taxon>
        <taxon>Bacillota</taxon>
        <taxon>Bacilli</taxon>
        <taxon>Bacillales</taxon>
        <taxon>Bacillaceae</taxon>
        <taxon>Bacillus</taxon>
    </lineage>
</organism>
<dbReference type="RefSeq" id="WP_046128507.1">
    <property type="nucleotide sequence ID" value="NZ_JWIQ02000021.1"/>
</dbReference>